<keyword evidence="3" id="KW-1185">Reference proteome</keyword>
<name>A0ABP7HAN2_9ACTN</name>
<dbReference type="RefSeq" id="WP_344933171.1">
    <property type="nucleotide sequence ID" value="NZ_BAAAZR010000001.1"/>
</dbReference>
<dbReference type="EMBL" id="BAAAZR010000001">
    <property type="protein sequence ID" value="GAA3787810.1"/>
    <property type="molecule type" value="Genomic_DNA"/>
</dbReference>
<keyword evidence="1" id="KW-0472">Membrane</keyword>
<sequence length="89" mass="9065">MTAFHTTVALLAQLLSGHAGPATLTTVGLVGVTLLLFAWALGRLASVPAVTVTMGHRPRAAQAVFVRQLHPAAAGRPRPRAPSAGPAPV</sequence>
<keyword evidence="1" id="KW-0812">Transmembrane</keyword>
<evidence type="ECO:0000313" key="3">
    <source>
        <dbReference type="Proteomes" id="UP001500888"/>
    </source>
</evidence>
<feature type="transmembrane region" description="Helical" evidence="1">
    <location>
        <begin position="29"/>
        <end position="52"/>
    </location>
</feature>
<organism evidence="2 3">
    <name type="scientific">Sphaerisporangium flaviroseum</name>
    <dbReference type="NCBI Taxonomy" id="509199"/>
    <lineage>
        <taxon>Bacteria</taxon>
        <taxon>Bacillati</taxon>
        <taxon>Actinomycetota</taxon>
        <taxon>Actinomycetes</taxon>
        <taxon>Streptosporangiales</taxon>
        <taxon>Streptosporangiaceae</taxon>
        <taxon>Sphaerisporangium</taxon>
    </lineage>
</organism>
<reference evidence="3" key="1">
    <citation type="journal article" date="2019" name="Int. J. Syst. Evol. Microbiol.">
        <title>The Global Catalogue of Microorganisms (GCM) 10K type strain sequencing project: providing services to taxonomists for standard genome sequencing and annotation.</title>
        <authorList>
            <consortium name="The Broad Institute Genomics Platform"/>
            <consortium name="The Broad Institute Genome Sequencing Center for Infectious Disease"/>
            <person name="Wu L."/>
            <person name="Ma J."/>
        </authorList>
    </citation>
    <scope>NUCLEOTIDE SEQUENCE [LARGE SCALE GENOMIC DNA]</scope>
    <source>
        <strain evidence="3">JCM 16908</strain>
    </source>
</reference>
<accession>A0ABP7HAN2</accession>
<evidence type="ECO:0000313" key="2">
    <source>
        <dbReference type="EMBL" id="GAA3787810.1"/>
    </source>
</evidence>
<comment type="caution">
    <text evidence="2">The sequence shown here is derived from an EMBL/GenBank/DDBJ whole genome shotgun (WGS) entry which is preliminary data.</text>
</comment>
<dbReference type="Pfam" id="PF19950">
    <property type="entry name" value="DUF6412"/>
    <property type="match status" value="1"/>
</dbReference>
<protein>
    <submittedName>
        <fullName evidence="2">Uncharacterized protein</fullName>
    </submittedName>
</protein>
<dbReference type="InterPro" id="IPR045635">
    <property type="entry name" value="DUF6412"/>
</dbReference>
<proteinExistence type="predicted"/>
<dbReference type="Proteomes" id="UP001500888">
    <property type="component" value="Unassembled WGS sequence"/>
</dbReference>
<gene>
    <name evidence="2" type="ORF">GCM10022226_02800</name>
</gene>
<evidence type="ECO:0000256" key="1">
    <source>
        <dbReference type="SAM" id="Phobius"/>
    </source>
</evidence>
<keyword evidence="1" id="KW-1133">Transmembrane helix</keyword>